<gene>
    <name evidence="9" type="ORF">PS2015_909</name>
</gene>
<feature type="domain" description="Peptidase M16 N-terminal" evidence="7">
    <location>
        <begin position="70"/>
        <end position="115"/>
    </location>
</feature>
<dbReference type="InterPro" id="IPR050626">
    <property type="entry name" value="Peptidase_M16"/>
</dbReference>
<keyword evidence="3" id="KW-0378">Hydrolase</keyword>
<dbReference type="RefSeq" id="WP_058021108.1">
    <property type="nucleotide sequence ID" value="NZ_CP013189.1"/>
</dbReference>
<reference evidence="9 10" key="1">
    <citation type="submission" date="2015-11" db="EMBL/GenBank/DDBJ databases">
        <authorList>
            <person name="Zhang Y."/>
            <person name="Guo Z."/>
        </authorList>
    </citation>
    <scope>NUCLEOTIDE SEQUENCE [LARGE SCALE GENOMIC DNA]</scope>
    <source>
        <strain evidence="9 10">KCTC 32221</strain>
    </source>
</reference>
<feature type="chain" id="PRO_5006601367" evidence="6">
    <location>
        <begin position="32"/>
        <end position="990"/>
    </location>
</feature>
<keyword evidence="5" id="KW-0482">Metalloprotease</keyword>
<accession>A0A0S2KB74</accession>
<feature type="domain" description="Peptidase M16 C-terminal" evidence="8">
    <location>
        <begin position="278"/>
        <end position="444"/>
    </location>
</feature>
<evidence type="ECO:0000256" key="5">
    <source>
        <dbReference type="ARBA" id="ARBA00023049"/>
    </source>
</evidence>
<feature type="signal peptide" evidence="6">
    <location>
        <begin position="1"/>
        <end position="31"/>
    </location>
</feature>
<evidence type="ECO:0000256" key="2">
    <source>
        <dbReference type="ARBA" id="ARBA00022670"/>
    </source>
</evidence>
<dbReference type="EMBL" id="CP013189">
    <property type="protein sequence ID" value="ALO45579.1"/>
    <property type="molecule type" value="Genomic_DNA"/>
</dbReference>
<keyword evidence="6" id="KW-0732">Signal</keyword>
<dbReference type="GO" id="GO:0006508">
    <property type="term" value="P:proteolysis"/>
    <property type="evidence" value="ECO:0007669"/>
    <property type="project" value="UniProtKB-KW"/>
</dbReference>
<dbReference type="PATRIC" id="fig|1249552.3.peg.914"/>
<dbReference type="PANTHER" id="PTHR43690:SF17">
    <property type="entry name" value="PROTEIN YHJJ"/>
    <property type="match status" value="1"/>
</dbReference>
<organism evidence="9 10">
    <name type="scientific">Pseudohongiella spirulinae</name>
    <dbReference type="NCBI Taxonomy" id="1249552"/>
    <lineage>
        <taxon>Bacteria</taxon>
        <taxon>Pseudomonadati</taxon>
        <taxon>Pseudomonadota</taxon>
        <taxon>Gammaproteobacteria</taxon>
        <taxon>Pseudomonadales</taxon>
        <taxon>Pseudohongiellaceae</taxon>
        <taxon>Pseudohongiella</taxon>
    </lineage>
</organism>
<dbReference type="Pfam" id="PF00675">
    <property type="entry name" value="Peptidase_M16"/>
    <property type="match status" value="1"/>
</dbReference>
<dbReference type="GO" id="GO:0008237">
    <property type="term" value="F:metallopeptidase activity"/>
    <property type="evidence" value="ECO:0007669"/>
    <property type="project" value="UniProtKB-KW"/>
</dbReference>
<keyword evidence="10" id="KW-1185">Reference proteome</keyword>
<dbReference type="SUPFAM" id="SSF63411">
    <property type="entry name" value="LuxS/MPP-like metallohydrolase"/>
    <property type="match status" value="4"/>
</dbReference>
<dbReference type="KEGG" id="pspi:PS2015_909"/>
<dbReference type="Gene3D" id="3.30.830.10">
    <property type="entry name" value="Metalloenzyme, LuxS/M16 peptidase-like"/>
    <property type="match status" value="4"/>
</dbReference>
<dbReference type="InterPro" id="IPR011249">
    <property type="entry name" value="Metalloenz_LuxS/M16"/>
</dbReference>
<dbReference type="AlphaFoldDB" id="A0A0S2KB74"/>
<dbReference type="STRING" id="1249552.PS2015_909"/>
<sequence precursor="true">MFQSASLTRRLFTTITAICALLIVACSPQQSQTPVGDSAEPERAQYTRIYPPNPDDPLGAHIFELNNGLRVYLSRNPEEPRFYAEIAVRAGSKHDPADATGLAHYLEHLLFKGNTELGTLDFEAEKVYLDQIVELYERHFNSTDPAERAEIYAQINATAQQAAEYAIPNEFDKLYSSMGASGLNAHTWHEETVYKVGLPANRLAQWAAIESDRFINPVFRLFHTELEVVYEEKNRTLDNRDRISYYALADLLYKNHPYGQQTTIGDAEHLKNPSLVYIQEYFDTYYVPNNMAIFISGDIDIDQTIQLIADNFSRWQAKPLPPAQSWDEEPIADIERVTVTYPGQEEVQMAFRTVPNGHADKEALMLLDMILDNRTAGLINLNLNQRQRVQAAGSSPEFHNDYGSQRLWGVPREGQTLEEVEGLLLEQLEIIKRGEFEDWILPAIVNDFKAMDKRALESNTARVAAMRQAFLQHSDWNTAINQIRRLERVTKQDVIDVANKYFTSNNYVAVHRLNGPADIPPVEKPQIDPIQVDPSRQSEYAAAILAMPYDDIEPRFLQAGVDYQIAEFSTQVPLYYARNQLNDLFTFSINIDVGTEEYDLLSLVSALIDKAGTPDYPAEELQKQWYRLGSNFSFNVGANEMSISISGMDPQFEESLALMLSLLRDPQSDEQTLRELKSTILQSRRDQRENPQAISQALYLFNRYGDESPMLRTMSSAQIQAVELDQLLEIIPQLLGYRHTLSYTGSMPLSRVNDILARHHQLPEQLNEPPAHRNQFARQIAENEIYLIHRETAQAQVRIEFPDELYDESLTVPASLYNSYFGSGMSSVVFQELREARALAYSAAARYAQGSRTDSETLMLGVIGTQNDKAVDALQAFVDLIDNMPQSAERFNDALGSQINLYRTSTASARQIPGMVRSWERLGMSGDPRPQRFEQLQQMSFEDVLQFQRNRVADRPKLISIVGDTSRMDIESLEQLGTVRELRVDDVFVD</sequence>
<evidence type="ECO:0000259" key="7">
    <source>
        <dbReference type="Pfam" id="PF00675"/>
    </source>
</evidence>
<comment type="similarity">
    <text evidence="1">Belongs to the peptidase M16 family.</text>
</comment>
<dbReference type="OrthoDB" id="9811314at2"/>
<dbReference type="InterPro" id="IPR007863">
    <property type="entry name" value="Peptidase_M16_C"/>
</dbReference>
<evidence type="ECO:0000259" key="8">
    <source>
        <dbReference type="Pfam" id="PF05193"/>
    </source>
</evidence>
<dbReference type="Proteomes" id="UP000065641">
    <property type="component" value="Chromosome"/>
</dbReference>
<name>A0A0S2KB74_9GAMM</name>
<evidence type="ECO:0000256" key="4">
    <source>
        <dbReference type="ARBA" id="ARBA00022833"/>
    </source>
</evidence>
<dbReference type="GO" id="GO:0046872">
    <property type="term" value="F:metal ion binding"/>
    <property type="evidence" value="ECO:0007669"/>
    <property type="project" value="InterPro"/>
</dbReference>
<keyword evidence="4" id="KW-0862">Zinc</keyword>
<protein>
    <submittedName>
        <fullName evidence="9">Peptidase M16 inactive domain family</fullName>
    </submittedName>
</protein>
<evidence type="ECO:0000313" key="10">
    <source>
        <dbReference type="Proteomes" id="UP000065641"/>
    </source>
</evidence>
<proteinExistence type="inferred from homology"/>
<dbReference type="PANTHER" id="PTHR43690">
    <property type="entry name" value="NARDILYSIN"/>
    <property type="match status" value="1"/>
</dbReference>
<feature type="domain" description="Peptidase M16 C-terminal" evidence="8">
    <location>
        <begin position="741"/>
        <end position="884"/>
    </location>
</feature>
<evidence type="ECO:0000256" key="1">
    <source>
        <dbReference type="ARBA" id="ARBA00007261"/>
    </source>
</evidence>
<evidence type="ECO:0000256" key="6">
    <source>
        <dbReference type="SAM" id="SignalP"/>
    </source>
</evidence>
<evidence type="ECO:0000256" key="3">
    <source>
        <dbReference type="ARBA" id="ARBA00022801"/>
    </source>
</evidence>
<keyword evidence="2" id="KW-0645">Protease</keyword>
<evidence type="ECO:0000313" key="9">
    <source>
        <dbReference type="EMBL" id="ALO45579.1"/>
    </source>
</evidence>
<dbReference type="Pfam" id="PF05193">
    <property type="entry name" value="Peptidase_M16_C"/>
    <property type="match status" value="2"/>
</dbReference>
<dbReference type="InterPro" id="IPR011765">
    <property type="entry name" value="Pept_M16_N"/>
</dbReference>